<dbReference type="EMBL" id="LS483250">
    <property type="protein sequence ID" value="SQD77075.1"/>
    <property type="molecule type" value="Genomic_DNA"/>
</dbReference>
<keyword evidence="3" id="KW-1185">Reference proteome</keyword>
<organism evidence="2 3">
    <name type="scientific">Moritella yayanosii</name>
    <dbReference type="NCBI Taxonomy" id="69539"/>
    <lineage>
        <taxon>Bacteria</taxon>
        <taxon>Pseudomonadati</taxon>
        <taxon>Pseudomonadota</taxon>
        <taxon>Gammaproteobacteria</taxon>
        <taxon>Alteromonadales</taxon>
        <taxon>Moritellaceae</taxon>
        <taxon>Moritella</taxon>
    </lineage>
</organism>
<dbReference type="SMART" id="SM00860">
    <property type="entry name" value="SMI1_KNR4"/>
    <property type="match status" value="1"/>
</dbReference>
<dbReference type="Pfam" id="PF09346">
    <property type="entry name" value="SMI1_KNR4"/>
    <property type="match status" value="1"/>
</dbReference>
<proteinExistence type="predicted"/>
<dbReference type="InterPro" id="IPR018958">
    <property type="entry name" value="Knr4/Smi1-like_dom"/>
</dbReference>
<protein>
    <recommendedName>
        <fullName evidence="1">Knr4/Smi1-like domain-containing protein</fullName>
    </recommendedName>
</protein>
<dbReference type="KEGG" id="mya:MORIYA_0597"/>
<dbReference type="Proteomes" id="UP000250163">
    <property type="component" value="Chromosome MORIYA"/>
</dbReference>
<dbReference type="Gene3D" id="3.40.1580.10">
    <property type="entry name" value="SMI1/KNR4-like"/>
    <property type="match status" value="1"/>
</dbReference>
<dbReference type="SUPFAM" id="SSF160631">
    <property type="entry name" value="SMI1/KNR4-like"/>
    <property type="match status" value="1"/>
</dbReference>
<evidence type="ECO:0000259" key="1">
    <source>
        <dbReference type="SMART" id="SM00860"/>
    </source>
</evidence>
<reference evidence="3" key="1">
    <citation type="submission" date="2018-05" db="EMBL/GenBank/DDBJ databases">
        <authorList>
            <person name="Cea G.-C."/>
            <person name="William W."/>
        </authorList>
    </citation>
    <scope>NUCLEOTIDE SEQUENCE [LARGE SCALE GENOMIC DNA]</scope>
    <source>
        <strain evidence="3">DB21MT 5</strain>
    </source>
</reference>
<dbReference type="AlphaFoldDB" id="A0A330LSI9"/>
<name>A0A330LSI9_9GAMM</name>
<evidence type="ECO:0000313" key="3">
    <source>
        <dbReference type="Proteomes" id="UP000250163"/>
    </source>
</evidence>
<gene>
    <name evidence="2" type="ORF">MORIYA_0597</name>
</gene>
<dbReference type="InterPro" id="IPR037883">
    <property type="entry name" value="Knr4/Smi1-like_sf"/>
</dbReference>
<evidence type="ECO:0000313" key="2">
    <source>
        <dbReference type="EMBL" id="SQD77075.1"/>
    </source>
</evidence>
<sequence length="159" mass="17884">MYLVFIIKLRQFLSSIAVINWGSKNAMVPINGDDIAELESKLNGFLPESYKYLISTYGLVHTPNVLTKICDLNSDISEVQDFLSLEDISSLSQLYEMSGMPKGHILFASDCKGNMFCFKLSNCISQQTDAPVWFFDHGACTVTQVSDSFTQWLAQFNEL</sequence>
<accession>A0A330LSI9</accession>
<feature type="domain" description="Knr4/Smi1-like" evidence="1">
    <location>
        <begin position="29"/>
        <end position="155"/>
    </location>
</feature>